<dbReference type="PANTHER" id="PTHR12677:SF59">
    <property type="entry name" value="GOLGI APPARATUS MEMBRANE PROTEIN TVP38-RELATED"/>
    <property type="match status" value="1"/>
</dbReference>
<reference evidence="8 9" key="1">
    <citation type="submission" date="2020-12" db="EMBL/GenBank/DDBJ databases">
        <title>Geomonas sp. Red259, isolated from paddy soil.</title>
        <authorList>
            <person name="Xu Z."/>
            <person name="Zhang Z."/>
            <person name="Masuda Y."/>
            <person name="Itoh H."/>
            <person name="Senoo K."/>
        </authorList>
    </citation>
    <scope>NUCLEOTIDE SEQUENCE [LARGE SCALE GENOMIC DNA]</scope>
    <source>
        <strain evidence="8 9">Red259</strain>
    </source>
</reference>
<evidence type="ECO:0000256" key="5">
    <source>
        <dbReference type="ARBA" id="ARBA00023136"/>
    </source>
</evidence>
<feature type="transmembrane region" description="Helical" evidence="6">
    <location>
        <begin position="54"/>
        <end position="78"/>
    </location>
</feature>
<sequence length="220" mass="23696">MSAETNKGIKAATTLLLIATAAVLFRLAGGSRLCDPTALKQVLQGHEVLAPVIFVLLYGITPVLFLPGLPMAIAAGLLFGPVWGVVYAITGATLGASASFLVARHLAREWVVGKLSGEMWQNLDQKVGEQGWKIVAVTRLVPLFPFNLLNYAFGLTRIPFWHYVIASFLFMLPGCTAFIVFSSSLPQLLKGKASPSLFVGAALIAAVMLLPAWYRKRALQ</sequence>
<evidence type="ECO:0000256" key="3">
    <source>
        <dbReference type="ARBA" id="ARBA00022692"/>
    </source>
</evidence>
<evidence type="ECO:0000256" key="4">
    <source>
        <dbReference type="ARBA" id="ARBA00022989"/>
    </source>
</evidence>
<keyword evidence="2 6" id="KW-1003">Cell membrane</keyword>
<feature type="transmembrane region" description="Helical" evidence="6">
    <location>
        <begin position="160"/>
        <end position="181"/>
    </location>
</feature>
<proteinExistence type="inferred from homology"/>
<evidence type="ECO:0000256" key="2">
    <source>
        <dbReference type="ARBA" id="ARBA00022475"/>
    </source>
</evidence>
<accession>A0ABS0YTZ5</accession>
<feature type="transmembrane region" description="Helical" evidence="6">
    <location>
        <begin position="85"/>
        <end position="107"/>
    </location>
</feature>
<comment type="similarity">
    <text evidence="6">Belongs to the TVP38/TMEM64 family.</text>
</comment>
<comment type="subcellular location">
    <subcellularLocation>
        <location evidence="1 6">Cell membrane</location>
        <topology evidence="1 6">Multi-pass membrane protein</topology>
    </subcellularLocation>
</comment>
<keyword evidence="9" id="KW-1185">Reference proteome</keyword>
<evidence type="ECO:0000259" key="7">
    <source>
        <dbReference type="Pfam" id="PF09335"/>
    </source>
</evidence>
<evidence type="ECO:0000256" key="6">
    <source>
        <dbReference type="RuleBase" id="RU366058"/>
    </source>
</evidence>
<dbReference type="InterPro" id="IPR015414">
    <property type="entry name" value="TMEM64"/>
</dbReference>
<keyword evidence="3 6" id="KW-0812">Transmembrane</keyword>
<dbReference type="RefSeq" id="WP_199395939.1">
    <property type="nucleotide sequence ID" value="NZ_JAEMHK010000011.1"/>
</dbReference>
<evidence type="ECO:0000313" key="9">
    <source>
        <dbReference type="Proteomes" id="UP000641025"/>
    </source>
</evidence>
<dbReference type="EMBL" id="JAEMHK010000011">
    <property type="protein sequence ID" value="MBJ6801446.1"/>
    <property type="molecule type" value="Genomic_DNA"/>
</dbReference>
<comment type="caution">
    <text evidence="6">Lacks conserved residue(s) required for the propagation of feature annotation.</text>
</comment>
<feature type="domain" description="VTT" evidence="7">
    <location>
        <begin position="66"/>
        <end position="183"/>
    </location>
</feature>
<keyword evidence="5 6" id="KW-0472">Membrane</keyword>
<keyword evidence="4 6" id="KW-1133">Transmembrane helix</keyword>
<dbReference type="Proteomes" id="UP000641025">
    <property type="component" value="Unassembled WGS sequence"/>
</dbReference>
<dbReference type="PANTHER" id="PTHR12677">
    <property type="entry name" value="GOLGI APPARATUS MEMBRANE PROTEIN TVP38-RELATED"/>
    <property type="match status" value="1"/>
</dbReference>
<feature type="transmembrane region" description="Helical" evidence="6">
    <location>
        <begin position="193"/>
        <end position="214"/>
    </location>
</feature>
<evidence type="ECO:0000313" key="8">
    <source>
        <dbReference type="EMBL" id="MBJ6801446.1"/>
    </source>
</evidence>
<organism evidence="8 9">
    <name type="scientific">Geomonas propionica</name>
    <dbReference type="NCBI Taxonomy" id="2798582"/>
    <lineage>
        <taxon>Bacteria</taxon>
        <taxon>Pseudomonadati</taxon>
        <taxon>Thermodesulfobacteriota</taxon>
        <taxon>Desulfuromonadia</taxon>
        <taxon>Geobacterales</taxon>
        <taxon>Geobacteraceae</taxon>
        <taxon>Geomonas</taxon>
    </lineage>
</organism>
<dbReference type="InterPro" id="IPR032816">
    <property type="entry name" value="VTT_dom"/>
</dbReference>
<comment type="caution">
    <text evidence="8">The sequence shown here is derived from an EMBL/GenBank/DDBJ whole genome shotgun (WGS) entry which is preliminary data.</text>
</comment>
<name>A0ABS0YTZ5_9BACT</name>
<gene>
    <name evidence="8" type="ORF">JFN90_15030</name>
</gene>
<evidence type="ECO:0000256" key="1">
    <source>
        <dbReference type="ARBA" id="ARBA00004651"/>
    </source>
</evidence>
<protein>
    <recommendedName>
        <fullName evidence="6">TVP38/TMEM64 family membrane protein</fullName>
    </recommendedName>
</protein>
<dbReference type="Pfam" id="PF09335">
    <property type="entry name" value="VTT_dom"/>
    <property type="match status" value="1"/>
</dbReference>